<organism evidence="1 2">
    <name type="scientific">Piscirickettsia salmonis</name>
    <dbReference type="NCBI Taxonomy" id="1238"/>
    <lineage>
        <taxon>Bacteria</taxon>
        <taxon>Pseudomonadati</taxon>
        <taxon>Pseudomonadota</taxon>
        <taxon>Gammaproteobacteria</taxon>
        <taxon>Thiotrichales</taxon>
        <taxon>Piscirickettsiaceae</taxon>
        <taxon>Piscirickettsia</taxon>
    </lineage>
</organism>
<keyword evidence="2" id="KW-1185">Reference proteome</keyword>
<reference evidence="1 2" key="1">
    <citation type="submission" date="2019-04" db="EMBL/GenBank/DDBJ databases">
        <title>Complete genome sequencing of Piscirickettsia salmonis strain Psal-009.</title>
        <authorList>
            <person name="Schober I."/>
            <person name="Bunk B."/>
            <person name="Sproer C."/>
            <person name="Carril G.P."/>
            <person name="Riedel T."/>
            <person name="Flores-Herrera P.A."/>
            <person name="Nourdin-Galindo G."/>
            <person name="Marshall S.H."/>
            <person name="Overmann J."/>
        </authorList>
    </citation>
    <scope>NUCLEOTIDE SEQUENCE [LARGE SCALE GENOMIC DNA]</scope>
    <source>
        <strain evidence="1 2">Psal-009</strain>
    </source>
</reference>
<gene>
    <name evidence="1" type="ORF">Psal009_00512</name>
</gene>
<dbReference type="AlphaFoldDB" id="A0A9Q5V7P7"/>
<proteinExistence type="predicted"/>
<accession>A0A9Q5V7P7</accession>
<dbReference type="RefSeq" id="WP_051307367.1">
    <property type="nucleotide sequence ID" value="NZ_CP013761.1"/>
</dbReference>
<protein>
    <submittedName>
        <fullName evidence="1">Uncharacterized protein</fullName>
    </submittedName>
</protein>
<dbReference type="EMBL" id="CP038908">
    <property type="protein sequence ID" value="QGO04641.1"/>
    <property type="molecule type" value="Genomic_DNA"/>
</dbReference>
<name>A0A9Q5V7P7_PISSA</name>
<evidence type="ECO:0000313" key="1">
    <source>
        <dbReference type="EMBL" id="QGO04641.1"/>
    </source>
</evidence>
<evidence type="ECO:0000313" key="2">
    <source>
        <dbReference type="Proteomes" id="UP000422232"/>
    </source>
</evidence>
<dbReference type="GeneID" id="66742505"/>
<dbReference type="Proteomes" id="UP000422232">
    <property type="component" value="Chromosome"/>
</dbReference>
<sequence length="174" mass="19776">MFEIDSDCNLLQGFNFNRNNQNRIMHVKSLTIGTITLSPDFEVIDPTTGDKSSVVGVGSYLGWRQQKTSPLFMRFYSSHTNTADLSSYVSNSMDNTSVSFEVEMFEYDPNAKQYFKAFHCDAQSMKGEILCDSRGKLAGFIEKEPSKLVQSPLNYQINFRCEPWSAKHGVSRPR</sequence>